<organism evidence="1 2">
    <name type="scientific">Poriferisphaera corsica</name>
    <dbReference type="NCBI Taxonomy" id="2528020"/>
    <lineage>
        <taxon>Bacteria</taxon>
        <taxon>Pseudomonadati</taxon>
        <taxon>Planctomycetota</taxon>
        <taxon>Phycisphaerae</taxon>
        <taxon>Phycisphaerales</taxon>
        <taxon>Phycisphaeraceae</taxon>
        <taxon>Poriferisphaera</taxon>
    </lineage>
</organism>
<dbReference type="AlphaFoldDB" id="A0A517YVQ3"/>
<dbReference type="Proteomes" id="UP000317369">
    <property type="component" value="Chromosome"/>
</dbReference>
<dbReference type="Pfam" id="PF03837">
    <property type="entry name" value="RecT"/>
    <property type="match status" value="1"/>
</dbReference>
<dbReference type="KEGG" id="pcor:KS4_23830"/>
<name>A0A517YVQ3_9BACT</name>
<sequence>MSNLPATAEGNNDVVKFSIHAPVQTHATLKDFLGQSVDRLADVAPKHFTPERLVKMVLLAANHQPKILKCTALSILEATMTAAELGLDCSGTKGEAYLVPFNCRVGSDYQLQAKLLPGYKGLAKLARQSGEIKTY</sequence>
<evidence type="ECO:0000313" key="2">
    <source>
        <dbReference type="Proteomes" id="UP000317369"/>
    </source>
</evidence>
<dbReference type="GO" id="GO:0006259">
    <property type="term" value="P:DNA metabolic process"/>
    <property type="evidence" value="ECO:0007669"/>
    <property type="project" value="InterPro"/>
</dbReference>
<dbReference type="InterPro" id="IPR004590">
    <property type="entry name" value="ssDNA_annealing_RecT"/>
</dbReference>
<accession>A0A517YVQ3</accession>
<dbReference type="NCBIfam" id="TIGR00616">
    <property type="entry name" value="rect"/>
    <property type="match status" value="1"/>
</dbReference>
<proteinExistence type="predicted"/>
<dbReference type="InterPro" id="IPR018330">
    <property type="entry name" value="RecT_fam"/>
</dbReference>
<dbReference type="RefSeq" id="WP_200761182.1">
    <property type="nucleotide sequence ID" value="NZ_CP036425.1"/>
</dbReference>
<dbReference type="GO" id="GO:0003677">
    <property type="term" value="F:DNA binding"/>
    <property type="evidence" value="ECO:0007669"/>
    <property type="project" value="InterPro"/>
</dbReference>
<gene>
    <name evidence="1" type="ORF">KS4_23830</name>
</gene>
<evidence type="ECO:0000313" key="1">
    <source>
        <dbReference type="EMBL" id="QDU34315.1"/>
    </source>
</evidence>
<reference evidence="1 2" key="1">
    <citation type="submission" date="2019-02" db="EMBL/GenBank/DDBJ databases">
        <title>Deep-cultivation of Planctomycetes and their phenomic and genomic characterization uncovers novel biology.</title>
        <authorList>
            <person name="Wiegand S."/>
            <person name="Jogler M."/>
            <person name="Boedeker C."/>
            <person name="Pinto D."/>
            <person name="Vollmers J."/>
            <person name="Rivas-Marin E."/>
            <person name="Kohn T."/>
            <person name="Peeters S.H."/>
            <person name="Heuer A."/>
            <person name="Rast P."/>
            <person name="Oberbeckmann S."/>
            <person name="Bunk B."/>
            <person name="Jeske O."/>
            <person name="Meyerdierks A."/>
            <person name="Storesund J.E."/>
            <person name="Kallscheuer N."/>
            <person name="Luecker S."/>
            <person name="Lage O.M."/>
            <person name="Pohl T."/>
            <person name="Merkel B.J."/>
            <person name="Hornburger P."/>
            <person name="Mueller R.-W."/>
            <person name="Bruemmer F."/>
            <person name="Labrenz M."/>
            <person name="Spormann A.M."/>
            <person name="Op den Camp H."/>
            <person name="Overmann J."/>
            <person name="Amann R."/>
            <person name="Jetten M.S.M."/>
            <person name="Mascher T."/>
            <person name="Medema M.H."/>
            <person name="Devos D.P."/>
            <person name="Kaster A.-K."/>
            <person name="Ovreas L."/>
            <person name="Rohde M."/>
            <person name="Galperin M.Y."/>
            <person name="Jogler C."/>
        </authorList>
    </citation>
    <scope>NUCLEOTIDE SEQUENCE [LARGE SCALE GENOMIC DNA]</scope>
    <source>
        <strain evidence="1 2">KS4</strain>
    </source>
</reference>
<keyword evidence="2" id="KW-1185">Reference proteome</keyword>
<protein>
    <submittedName>
        <fullName evidence="1">Recombination and repair protein RecT</fullName>
    </submittedName>
</protein>
<dbReference type="EMBL" id="CP036425">
    <property type="protein sequence ID" value="QDU34315.1"/>
    <property type="molecule type" value="Genomic_DNA"/>
</dbReference>